<evidence type="ECO:0000313" key="3">
    <source>
        <dbReference type="Proteomes" id="UP000029046"/>
    </source>
</evidence>
<sequence length="277" mass="31552">MNTFTLKIAACLLMVIDHTALFFPHAIELPMHWIGRLAAPLFTFLCVQACEHTHSIFRYIMRLYTASVGMAFMELILNRTGNAFTPLFHVALIIGILSLRKPPHRVAGLAAYCLWQVTLYLLFTAAEPAISELDILPRLLVEIVAPTALGMGISIDGGYAYVMLGLIMWVCRKSRYRLAIWFTVFCGAIFILFNYAPLTNSILPGLAQEYLGLPVSIHWMPFTYNYQWMMIGALPFMLLYNGQRGRPVKWLFYWFYPVHLTVITILMHLLGAQFYGA</sequence>
<feature type="transmembrane region" description="Helical" evidence="1">
    <location>
        <begin position="178"/>
        <end position="197"/>
    </location>
</feature>
<dbReference type="Proteomes" id="UP000029046">
    <property type="component" value="Unassembled WGS sequence"/>
</dbReference>
<dbReference type="InterPro" id="IPR008875">
    <property type="entry name" value="TraX"/>
</dbReference>
<feature type="transmembrane region" description="Helical" evidence="1">
    <location>
        <begin position="143"/>
        <end position="171"/>
    </location>
</feature>
<keyword evidence="1" id="KW-1133">Transmembrane helix</keyword>
<feature type="transmembrane region" description="Helical" evidence="1">
    <location>
        <begin position="106"/>
        <end position="123"/>
    </location>
</feature>
<keyword evidence="1" id="KW-0472">Membrane</keyword>
<keyword evidence="1" id="KW-0812">Transmembrane</keyword>
<evidence type="ECO:0000313" key="2">
    <source>
        <dbReference type="EMBL" id="KFI61521.1"/>
    </source>
</evidence>
<accession>A0A087ARX1</accession>
<dbReference type="EMBL" id="JGYX01000001">
    <property type="protein sequence ID" value="KFI61521.1"/>
    <property type="molecule type" value="Genomic_DNA"/>
</dbReference>
<dbReference type="eggNOG" id="ENOG502ZC51">
    <property type="taxonomic scope" value="Bacteria"/>
</dbReference>
<dbReference type="AlphaFoldDB" id="A0A087ARX1"/>
<keyword evidence="3" id="KW-1185">Reference proteome</keyword>
<dbReference type="OrthoDB" id="81897at2"/>
<protein>
    <submittedName>
        <fullName evidence="2">Putative TraX</fullName>
    </submittedName>
</protein>
<feature type="transmembrane region" description="Helical" evidence="1">
    <location>
        <begin position="83"/>
        <end position="99"/>
    </location>
</feature>
<feature type="transmembrane region" description="Helical" evidence="1">
    <location>
        <begin position="251"/>
        <end position="275"/>
    </location>
</feature>
<gene>
    <name evidence="2" type="ORF">BIGA_0035</name>
</gene>
<organism evidence="2 3">
    <name type="scientific">Bifidobacterium pullorum subsp. gallinarum</name>
    <dbReference type="NCBI Taxonomy" id="78344"/>
    <lineage>
        <taxon>Bacteria</taxon>
        <taxon>Bacillati</taxon>
        <taxon>Actinomycetota</taxon>
        <taxon>Actinomycetes</taxon>
        <taxon>Bifidobacteriales</taxon>
        <taxon>Bifidobacteriaceae</taxon>
        <taxon>Bifidobacterium</taxon>
    </lineage>
</organism>
<dbReference type="Pfam" id="PF05857">
    <property type="entry name" value="TraX"/>
    <property type="match status" value="1"/>
</dbReference>
<feature type="transmembrane region" description="Helical" evidence="1">
    <location>
        <begin position="217"/>
        <end position="239"/>
    </location>
</feature>
<reference evidence="2 3" key="1">
    <citation type="submission" date="2014-03" db="EMBL/GenBank/DDBJ databases">
        <title>Genomics of Bifidobacteria.</title>
        <authorList>
            <person name="Ventura M."/>
            <person name="Milani C."/>
            <person name="Lugli G.A."/>
        </authorList>
    </citation>
    <scope>NUCLEOTIDE SEQUENCE [LARGE SCALE GENOMIC DNA]</scope>
    <source>
        <strain evidence="2 3">LMG 11586</strain>
    </source>
</reference>
<proteinExistence type="predicted"/>
<dbReference type="RefSeq" id="WP_033507464.1">
    <property type="nucleotide sequence ID" value="NZ_JGYX01000001.1"/>
</dbReference>
<name>A0A087ARX1_9BIFI</name>
<evidence type="ECO:0000256" key="1">
    <source>
        <dbReference type="SAM" id="Phobius"/>
    </source>
</evidence>
<comment type="caution">
    <text evidence="2">The sequence shown here is derived from an EMBL/GenBank/DDBJ whole genome shotgun (WGS) entry which is preliminary data.</text>
</comment>